<evidence type="ECO:0000259" key="1">
    <source>
        <dbReference type="Pfam" id="PF22035"/>
    </source>
</evidence>
<dbReference type="AlphaFoldDB" id="A0A0W0TTB6"/>
<dbReference type="RefSeq" id="WP_028387507.1">
    <property type="nucleotide sequence ID" value="NZ_CAAAHN010000024.1"/>
</dbReference>
<feature type="domain" description="Lpg0393-like VPS9-like" evidence="1">
    <location>
        <begin position="40"/>
        <end position="184"/>
    </location>
</feature>
<reference evidence="2 3" key="1">
    <citation type="submission" date="2015-11" db="EMBL/GenBank/DDBJ databases">
        <title>Genomic analysis of 38 Legionella species identifies large and diverse effector repertoires.</title>
        <authorList>
            <person name="Burstein D."/>
            <person name="Amaro F."/>
            <person name="Zusman T."/>
            <person name="Lifshitz Z."/>
            <person name="Cohen O."/>
            <person name="Gilbert J.A."/>
            <person name="Pupko T."/>
            <person name="Shuman H.A."/>
            <person name="Segal G."/>
        </authorList>
    </citation>
    <scope>NUCLEOTIDE SEQUENCE [LARGE SCALE GENOMIC DNA]</scope>
    <source>
        <strain evidence="2 3">ATCC 49504</strain>
    </source>
</reference>
<dbReference type="InterPro" id="IPR054178">
    <property type="entry name" value="Lpg0393-like_VPS9"/>
</dbReference>
<sequence>MHFPCKVVKIDIYPSDATIQSNSRVFSQQPSSLGELMLSSTTEYLEALRQGDFLRAVEWVEFVRQRYPGIVQNSDALLPLCTFELLNKGFTPDDIVHFEVLYALLFEEERVFQHLDFDATTLFNAGLQAWVWINAHVASQYYHRSEIPLDARACLELMQEKPEGWGDAQNNHAIEQTLLVIKARGHGRGIEVASKIRRVLEVRETLQTYEKHLRDHLAHTPDFAADSRLQALQRTLAAVMEDARVETVNARVEALAAELRRLSPRECERVWLDTLSPLPEINIGATVERARLQVVGFFERLPTLITTQLNASSSSSAAPSGSS</sequence>
<evidence type="ECO:0000313" key="2">
    <source>
        <dbReference type="EMBL" id="KTC98863.1"/>
    </source>
</evidence>
<accession>A0A0W0TTB6</accession>
<dbReference type="STRING" id="45065.Lgee_1440"/>
<organism evidence="2 3">
    <name type="scientific">Legionella geestiana</name>
    <dbReference type="NCBI Taxonomy" id="45065"/>
    <lineage>
        <taxon>Bacteria</taxon>
        <taxon>Pseudomonadati</taxon>
        <taxon>Pseudomonadota</taxon>
        <taxon>Gammaproteobacteria</taxon>
        <taxon>Legionellales</taxon>
        <taxon>Legionellaceae</taxon>
        <taxon>Legionella</taxon>
    </lineage>
</organism>
<dbReference type="OrthoDB" id="5648585at2"/>
<keyword evidence="3" id="KW-1185">Reference proteome</keyword>
<name>A0A0W0TTB6_9GAMM</name>
<evidence type="ECO:0000313" key="3">
    <source>
        <dbReference type="Proteomes" id="UP000054785"/>
    </source>
</evidence>
<protein>
    <recommendedName>
        <fullName evidence="1">Lpg0393-like VPS9-like domain-containing protein</fullName>
    </recommendedName>
</protein>
<dbReference type="EMBL" id="LNYC01000055">
    <property type="protein sequence ID" value="KTC98863.1"/>
    <property type="molecule type" value="Genomic_DNA"/>
</dbReference>
<dbReference type="PATRIC" id="fig|45065.4.peg.1557"/>
<proteinExistence type="predicted"/>
<dbReference type="Pfam" id="PF22035">
    <property type="entry name" value="Lpg0393_VPS9"/>
    <property type="match status" value="1"/>
</dbReference>
<dbReference type="Proteomes" id="UP000054785">
    <property type="component" value="Unassembled WGS sequence"/>
</dbReference>
<gene>
    <name evidence="2" type="ORF">Lgee_1440</name>
</gene>
<comment type="caution">
    <text evidence="2">The sequence shown here is derived from an EMBL/GenBank/DDBJ whole genome shotgun (WGS) entry which is preliminary data.</text>
</comment>